<name>A0ABW4F9A7_9PSEU</name>
<dbReference type="InterPro" id="IPR029063">
    <property type="entry name" value="SAM-dependent_MTases_sf"/>
</dbReference>
<gene>
    <name evidence="2" type="ORF">ACFSJD_41935</name>
</gene>
<dbReference type="Proteomes" id="UP001597114">
    <property type="component" value="Unassembled WGS sequence"/>
</dbReference>
<dbReference type="EMBL" id="JBHUCO010000076">
    <property type="protein sequence ID" value="MFD1524107.1"/>
    <property type="molecule type" value="Genomic_DNA"/>
</dbReference>
<keyword evidence="2" id="KW-0808">Transferase</keyword>
<feature type="region of interest" description="Disordered" evidence="1">
    <location>
        <begin position="1"/>
        <end position="21"/>
    </location>
</feature>
<reference evidence="3" key="1">
    <citation type="journal article" date="2019" name="Int. J. Syst. Evol. Microbiol.">
        <title>The Global Catalogue of Microorganisms (GCM) 10K type strain sequencing project: providing services to taxonomists for standard genome sequencing and annotation.</title>
        <authorList>
            <consortium name="The Broad Institute Genomics Platform"/>
            <consortium name="The Broad Institute Genome Sequencing Center for Infectious Disease"/>
            <person name="Wu L."/>
            <person name="Ma J."/>
        </authorList>
    </citation>
    <scope>NUCLEOTIDE SEQUENCE [LARGE SCALE GENOMIC DNA]</scope>
    <source>
        <strain evidence="3">CCM 7043</strain>
    </source>
</reference>
<dbReference type="Gene3D" id="3.40.50.150">
    <property type="entry name" value="Vaccinia Virus protein VP39"/>
    <property type="match status" value="1"/>
</dbReference>
<dbReference type="EC" id="2.1.1.-" evidence="2"/>
<dbReference type="Pfam" id="PF04672">
    <property type="entry name" value="Methyltransf_19"/>
    <property type="match status" value="1"/>
</dbReference>
<evidence type="ECO:0000256" key="1">
    <source>
        <dbReference type="SAM" id="MobiDB-lite"/>
    </source>
</evidence>
<comment type="caution">
    <text evidence="2">The sequence shown here is derived from an EMBL/GenBank/DDBJ whole genome shotgun (WGS) entry which is preliminary data.</text>
</comment>
<dbReference type="CDD" id="cd02440">
    <property type="entry name" value="AdoMet_MTases"/>
    <property type="match status" value="1"/>
</dbReference>
<dbReference type="SUPFAM" id="SSF53335">
    <property type="entry name" value="S-adenosyl-L-methionine-dependent methyltransferases"/>
    <property type="match status" value="1"/>
</dbReference>
<dbReference type="RefSeq" id="WP_344726658.1">
    <property type="nucleotide sequence ID" value="NZ_BAAAUS010000039.1"/>
</dbReference>
<sequence length="279" mass="30380">MSDPATLSGDAGSTPHELPPEIDISVPSVARGYDYALGGKNNFEIDRVAADAYTAVFPGAVVLAKHNRGLLQRVVRYLVGEAGISQIIDVGSGLPTVGNVHEVAHEIDPAVRVVYVDIDPIVLAHARALLAQNDTTIVIQADAADPRSILDDPKTRELIDFDKPLAVLMSGILHHLPDEKNPLGVARAFKEVLPSGGYLFASNFLDDDDDPRAKEAERSISGNFGTGRFRTWQEQRPFFDGLELVEPGLVYANDWRPDEDTETDSPWHTFYCGGVGRKP</sequence>
<keyword evidence="3" id="KW-1185">Reference proteome</keyword>
<evidence type="ECO:0000313" key="3">
    <source>
        <dbReference type="Proteomes" id="UP001597114"/>
    </source>
</evidence>
<dbReference type="PIRSF" id="PIRSF017393">
    <property type="entry name" value="MTase_SAV2177"/>
    <property type="match status" value="1"/>
</dbReference>
<dbReference type="InterPro" id="IPR006764">
    <property type="entry name" value="SAM_dep_MeTrfase_SAV2177_type"/>
</dbReference>
<organism evidence="2 3">
    <name type="scientific">Pseudonocardia yunnanensis</name>
    <dbReference type="NCBI Taxonomy" id="58107"/>
    <lineage>
        <taxon>Bacteria</taxon>
        <taxon>Bacillati</taxon>
        <taxon>Actinomycetota</taxon>
        <taxon>Actinomycetes</taxon>
        <taxon>Pseudonocardiales</taxon>
        <taxon>Pseudonocardiaceae</taxon>
        <taxon>Pseudonocardia</taxon>
    </lineage>
</organism>
<accession>A0ABW4F9A7</accession>
<protein>
    <submittedName>
        <fullName evidence="2">SAM-dependent methyltransferase</fullName>
        <ecNumber evidence="2">2.1.1.-</ecNumber>
    </submittedName>
</protein>
<keyword evidence="2" id="KW-0489">Methyltransferase</keyword>
<dbReference type="GO" id="GO:0032259">
    <property type="term" value="P:methylation"/>
    <property type="evidence" value="ECO:0007669"/>
    <property type="project" value="UniProtKB-KW"/>
</dbReference>
<evidence type="ECO:0000313" key="2">
    <source>
        <dbReference type="EMBL" id="MFD1524107.1"/>
    </source>
</evidence>
<dbReference type="GO" id="GO:0008168">
    <property type="term" value="F:methyltransferase activity"/>
    <property type="evidence" value="ECO:0007669"/>
    <property type="project" value="UniProtKB-KW"/>
</dbReference>
<proteinExistence type="predicted"/>